<evidence type="ECO:0000313" key="3">
    <source>
        <dbReference type="Proteomes" id="UP000436088"/>
    </source>
</evidence>
<evidence type="ECO:0000313" key="2">
    <source>
        <dbReference type="EMBL" id="KAE8671515.1"/>
    </source>
</evidence>
<proteinExistence type="predicted"/>
<dbReference type="Proteomes" id="UP000436088">
    <property type="component" value="Unassembled WGS sequence"/>
</dbReference>
<dbReference type="GO" id="GO:0004523">
    <property type="term" value="F:RNA-DNA hybrid ribonuclease activity"/>
    <property type="evidence" value="ECO:0007669"/>
    <property type="project" value="InterPro"/>
</dbReference>
<gene>
    <name evidence="2" type="ORF">F3Y22_tig00111947pilonHSYRG00185</name>
</gene>
<dbReference type="EMBL" id="VEPZ02001468">
    <property type="protein sequence ID" value="KAE8671515.1"/>
    <property type="molecule type" value="Genomic_DNA"/>
</dbReference>
<name>A0A6A2XX89_HIBSY</name>
<dbReference type="InterPro" id="IPR036397">
    <property type="entry name" value="RNaseH_sf"/>
</dbReference>
<dbReference type="PANTHER" id="PTHR47074">
    <property type="entry name" value="BNAC02G40300D PROTEIN"/>
    <property type="match status" value="1"/>
</dbReference>
<keyword evidence="3" id="KW-1185">Reference proteome</keyword>
<dbReference type="InterPro" id="IPR044730">
    <property type="entry name" value="RNase_H-like_dom_plant"/>
</dbReference>
<dbReference type="AlphaFoldDB" id="A0A6A2XX89"/>
<dbReference type="GO" id="GO:0003676">
    <property type="term" value="F:nucleic acid binding"/>
    <property type="evidence" value="ECO:0007669"/>
    <property type="project" value="InterPro"/>
</dbReference>
<dbReference type="PANTHER" id="PTHR47074:SF61">
    <property type="entry name" value="RNASE H TYPE-1 DOMAIN-CONTAINING PROTEIN"/>
    <property type="match status" value="1"/>
</dbReference>
<sequence>MAEAFAILQGLQFARDLGFPRIILESDSKKIVQKLSESTINLSDISPFLRDVKVTAGALVSCSFVFISRNDNRAAHAMALEGSWLVFDQFWAEDVPEEAVKAADDEYRFIDPP</sequence>
<dbReference type="InterPro" id="IPR012337">
    <property type="entry name" value="RNaseH-like_sf"/>
</dbReference>
<dbReference type="InterPro" id="IPR002156">
    <property type="entry name" value="RNaseH_domain"/>
</dbReference>
<dbReference type="Gene3D" id="3.30.420.10">
    <property type="entry name" value="Ribonuclease H-like superfamily/Ribonuclease H"/>
    <property type="match status" value="1"/>
</dbReference>
<dbReference type="SUPFAM" id="SSF53098">
    <property type="entry name" value="Ribonuclease H-like"/>
    <property type="match status" value="1"/>
</dbReference>
<dbReference type="Pfam" id="PF13456">
    <property type="entry name" value="RVT_3"/>
    <property type="match status" value="1"/>
</dbReference>
<comment type="caution">
    <text evidence="2">The sequence shown here is derived from an EMBL/GenBank/DDBJ whole genome shotgun (WGS) entry which is preliminary data.</text>
</comment>
<reference evidence="2" key="1">
    <citation type="submission" date="2019-09" db="EMBL/GenBank/DDBJ databases">
        <title>Draft genome information of white flower Hibiscus syriacus.</title>
        <authorList>
            <person name="Kim Y.-M."/>
        </authorList>
    </citation>
    <scope>NUCLEOTIDE SEQUENCE [LARGE SCALE GENOMIC DNA]</scope>
    <source>
        <strain evidence="2">YM2019G1</strain>
    </source>
</reference>
<dbReference type="CDD" id="cd06222">
    <property type="entry name" value="RNase_H_like"/>
    <property type="match status" value="1"/>
</dbReference>
<dbReference type="InterPro" id="IPR052929">
    <property type="entry name" value="RNase_H-like_EbsB-rel"/>
</dbReference>
<evidence type="ECO:0000259" key="1">
    <source>
        <dbReference type="Pfam" id="PF13456"/>
    </source>
</evidence>
<feature type="domain" description="RNase H type-1" evidence="1">
    <location>
        <begin position="1"/>
        <end position="79"/>
    </location>
</feature>
<protein>
    <recommendedName>
        <fullName evidence="1">RNase H type-1 domain-containing protein</fullName>
    </recommendedName>
</protein>
<organism evidence="2 3">
    <name type="scientific">Hibiscus syriacus</name>
    <name type="common">Rose of Sharon</name>
    <dbReference type="NCBI Taxonomy" id="106335"/>
    <lineage>
        <taxon>Eukaryota</taxon>
        <taxon>Viridiplantae</taxon>
        <taxon>Streptophyta</taxon>
        <taxon>Embryophyta</taxon>
        <taxon>Tracheophyta</taxon>
        <taxon>Spermatophyta</taxon>
        <taxon>Magnoliopsida</taxon>
        <taxon>eudicotyledons</taxon>
        <taxon>Gunneridae</taxon>
        <taxon>Pentapetalae</taxon>
        <taxon>rosids</taxon>
        <taxon>malvids</taxon>
        <taxon>Malvales</taxon>
        <taxon>Malvaceae</taxon>
        <taxon>Malvoideae</taxon>
        <taxon>Hibiscus</taxon>
    </lineage>
</organism>
<accession>A0A6A2XX89</accession>